<evidence type="ECO:0000313" key="2">
    <source>
        <dbReference type="Proteomes" id="UP001165083"/>
    </source>
</evidence>
<dbReference type="OrthoDB" id="126879at2759"/>
<accession>A0A9W6TQU9</accession>
<gene>
    <name evidence="1" type="ORF">Plil01_000636900</name>
</gene>
<reference evidence="1" key="1">
    <citation type="submission" date="2023-04" db="EMBL/GenBank/DDBJ databases">
        <title>Phytophthora lilii NBRC 32176.</title>
        <authorList>
            <person name="Ichikawa N."/>
            <person name="Sato H."/>
            <person name="Tonouchi N."/>
        </authorList>
    </citation>
    <scope>NUCLEOTIDE SEQUENCE</scope>
    <source>
        <strain evidence="1">NBRC 32176</strain>
    </source>
</reference>
<dbReference type="EMBL" id="BSXW01000282">
    <property type="protein sequence ID" value="GMF17443.1"/>
    <property type="molecule type" value="Genomic_DNA"/>
</dbReference>
<proteinExistence type="predicted"/>
<dbReference type="Proteomes" id="UP001165083">
    <property type="component" value="Unassembled WGS sequence"/>
</dbReference>
<evidence type="ECO:0000313" key="1">
    <source>
        <dbReference type="EMBL" id="GMF17443.1"/>
    </source>
</evidence>
<comment type="caution">
    <text evidence="1">The sequence shown here is derived from an EMBL/GenBank/DDBJ whole genome shotgun (WGS) entry which is preliminary data.</text>
</comment>
<name>A0A9W6TQU9_9STRA</name>
<dbReference type="AlphaFoldDB" id="A0A9W6TQU9"/>
<protein>
    <submittedName>
        <fullName evidence="1">Unnamed protein product</fullName>
    </submittedName>
</protein>
<keyword evidence="2" id="KW-1185">Reference proteome</keyword>
<organism evidence="1 2">
    <name type="scientific">Phytophthora lilii</name>
    <dbReference type="NCBI Taxonomy" id="2077276"/>
    <lineage>
        <taxon>Eukaryota</taxon>
        <taxon>Sar</taxon>
        <taxon>Stramenopiles</taxon>
        <taxon>Oomycota</taxon>
        <taxon>Peronosporomycetes</taxon>
        <taxon>Peronosporales</taxon>
        <taxon>Peronosporaceae</taxon>
        <taxon>Phytophthora</taxon>
    </lineage>
</organism>
<sequence>MLFAAATLLESANAATELTVTKGGEQHASTLIIEIKQEREVTSTEERVLPNIDLVVSDAAKKLNKEVVWKIKFAIWKYLLRRTPLQARKKMGMSGMGRSVFA</sequence>